<accession>K9WCP0</accession>
<dbReference type="NCBIfam" id="TIGR04282">
    <property type="entry name" value="glyco_like_cofC"/>
    <property type="match status" value="1"/>
</dbReference>
<reference evidence="1 2" key="1">
    <citation type="submission" date="2012-06" db="EMBL/GenBank/DDBJ databases">
        <title>Finished chromosome of genome of Microcoleus sp. PCC 7113.</title>
        <authorList>
            <consortium name="US DOE Joint Genome Institute"/>
            <person name="Gugger M."/>
            <person name="Coursin T."/>
            <person name="Rippka R."/>
            <person name="Tandeau De Marsac N."/>
            <person name="Huntemann M."/>
            <person name="Wei C.-L."/>
            <person name="Han J."/>
            <person name="Detter J.C."/>
            <person name="Han C."/>
            <person name="Tapia R."/>
            <person name="Chen A."/>
            <person name="Kyrpides N."/>
            <person name="Mavromatis K."/>
            <person name="Markowitz V."/>
            <person name="Szeto E."/>
            <person name="Ivanova N."/>
            <person name="Pagani I."/>
            <person name="Pati A."/>
            <person name="Goodwin L."/>
            <person name="Nordberg H.P."/>
            <person name="Cantor M.N."/>
            <person name="Hua S.X."/>
            <person name="Woyke T."/>
            <person name="Kerfeld C.A."/>
        </authorList>
    </citation>
    <scope>NUCLEOTIDE SEQUENCE [LARGE SCALE GENOMIC DNA]</scope>
    <source>
        <strain evidence="1 2">PCC 7113</strain>
    </source>
</reference>
<dbReference type="Pfam" id="PF09837">
    <property type="entry name" value="DUF2064"/>
    <property type="match status" value="1"/>
</dbReference>
<organism evidence="1 2">
    <name type="scientific">Allocoleopsis franciscana PCC 7113</name>
    <dbReference type="NCBI Taxonomy" id="1173027"/>
    <lineage>
        <taxon>Bacteria</taxon>
        <taxon>Bacillati</taxon>
        <taxon>Cyanobacteriota</taxon>
        <taxon>Cyanophyceae</taxon>
        <taxon>Coleofasciculales</taxon>
        <taxon>Coleofasciculaceae</taxon>
        <taxon>Allocoleopsis</taxon>
        <taxon>Allocoleopsis franciscana</taxon>
    </lineage>
</organism>
<sequence>MIQSATECLILFTRYPEPGKTKTRLIPLLGAEGAATLQRQMTEQKLAEVNQLLTFYPLSVEVHFSGGNEQLMQEWLGLNWVYRCQSEGDIGDRMASAFQASFSAGMTAVVLIGTDCPELNAPLMVEAFQLLRQHDLVLGPALDGGYYLIGLRRLIPELFTGIPWSTAEVLQQTLSITQRLGLTVAKLPLLSDVDRPEDLWVWQQAHL</sequence>
<dbReference type="PATRIC" id="fig|1173027.3.peg.1868"/>
<dbReference type="STRING" id="1173027.Mic7113_1689"/>
<proteinExistence type="predicted"/>
<dbReference type="EMBL" id="CP003630">
    <property type="protein sequence ID" value="AFZ17556.1"/>
    <property type="molecule type" value="Genomic_DNA"/>
</dbReference>
<dbReference type="SUPFAM" id="SSF53448">
    <property type="entry name" value="Nucleotide-diphospho-sugar transferases"/>
    <property type="match status" value="1"/>
</dbReference>
<dbReference type="AlphaFoldDB" id="K9WCP0"/>
<name>K9WCP0_9CYAN</name>
<dbReference type="PANTHER" id="PTHR36529:SF1">
    <property type="entry name" value="GLYCOSYLTRANSFERASE"/>
    <property type="match status" value="1"/>
</dbReference>
<keyword evidence="2" id="KW-1185">Reference proteome</keyword>
<evidence type="ECO:0000313" key="2">
    <source>
        <dbReference type="Proteomes" id="UP000010471"/>
    </source>
</evidence>
<dbReference type="InterPro" id="IPR029044">
    <property type="entry name" value="Nucleotide-diphossugar_trans"/>
</dbReference>
<evidence type="ECO:0008006" key="3">
    <source>
        <dbReference type="Google" id="ProtNLM"/>
    </source>
</evidence>
<dbReference type="InterPro" id="IPR018641">
    <property type="entry name" value="Trfase_1_rSAM/seldom-assoc"/>
</dbReference>
<dbReference type="RefSeq" id="WP_015181712.1">
    <property type="nucleotide sequence ID" value="NC_019738.1"/>
</dbReference>
<dbReference type="KEGG" id="mic:Mic7113_1689"/>
<protein>
    <recommendedName>
        <fullName evidence="3">Glycosyltransferase</fullName>
    </recommendedName>
</protein>
<dbReference type="Gene3D" id="3.90.550.10">
    <property type="entry name" value="Spore Coat Polysaccharide Biosynthesis Protein SpsA, Chain A"/>
    <property type="match status" value="1"/>
</dbReference>
<dbReference type="HOGENOM" id="CLU_075662_2_0_3"/>
<dbReference type="PANTHER" id="PTHR36529">
    <property type="entry name" value="SLL1095 PROTEIN"/>
    <property type="match status" value="1"/>
</dbReference>
<gene>
    <name evidence="1" type="ORF">Mic7113_1689</name>
</gene>
<dbReference type="Proteomes" id="UP000010471">
    <property type="component" value="Chromosome"/>
</dbReference>
<evidence type="ECO:0000313" key="1">
    <source>
        <dbReference type="EMBL" id="AFZ17556.1"/>
    </source>
</evidence>
<dbReference type="eggNOG" id="COG3222">
    <property type="taxonomic scope" value="Bacteria"/>
</dbReference>